<keyword evidence="1" id="KW-0732">Signal</keyword>
<evidence type="ECO:0000313" key="2">
    <source>
        <dbReference type="EMBL" id="OBZ87732.1"/>
    </source>
</evidence>
<gene>
    <name evidence="2" type="ORF">A0J61_04221</name>
</gene>
<keyword evidence="3" id="KW-1185">Reference proteome</keyword>
<sequence>MLVQLPTVIATLGLLTTSVHAYGMVAQVVDSQNFCVFLPPDDASDRIISDSEWNANAYCMGNTPLAKDAGKLPDGFITSAHYVKTDAYVQVTGTMDYTKANLVGTDEGGQMDIKAPKGSSCVGWQYYVNLIEPISNTYCMRCCNDTTNCNRGISEKGCAHIIPGDYSGPSSGGNSSSSTAATAASTTTISSSASASTASTVSMTSSSISSNAASVTSSSSAVISSSSAATSSSSIVAATTSHAPVATSSPSDSGVTEQSVSDGYIKKPALLAIVTGALISSIMLI</sequence>
<evidence type="ECO:0000313" key="3">
    <source>
        <dbReference type="Proteomes" id="UP000093000"/>
    </source>
</evidence>
<feature type="chain" id="PRO_5008889662" evidence="1">
    <location>
        <begin position="22"/>
        <end position="285"/>
    </location>
</feature>
<dbReference type="EMBL" id="LUGH01000201">
    <property type="protein sequence ID" value="OBZ87732.1"/>
    <property type="molecule type" value="Genomic_DNA"/>
</dbReference>
<comment type="caution">
    <text evidence="2">The sequence shown here is derived from an EMBL/GenBank/DDBJ whole genome shotgun (WGS) entry which is preliminary data.</text>
</comment>
<accession>A0A1C7NF41</accession>
<dbReference type="Proteomes" id="UP000093000">
    <property type="component" value="Unassembled WGS sequence"/>
</dbReference>
<organism evidence="2 3">
    <name type="scientific">Choanephora cucurbitarum</name>
    <dbReference type="NCBI Taxonomy" id="101091"/>
    <lineage>
        <taxon>Eukaryota</taxon>
        <taxon>Fungi</taxon>
        <taxon>Fungi incertae sedis</taxon>
        <taxon>Mucoromycota</taxon>
        <taxon>Mucoromycotina</taxon>
        <taxon>Mucoromycetes</taxon>
        <taxon>Mucorales</taxon>
        <taxon>Mucorineae</taxon>
        <taxon>Choanephoraceae</taxon>
        <taxon>Choanephoroideae</taxon>
        <taxon>Choanephora</taxon>
    </lineage>
</organism>
<protein>
    <submittedName>
        <fullName evidence="2">Uncharacterized protein</fullName>
    </submittedName>
</protein>
<evidence type="ECO:0000256" key="1">
    <source>
        <dbReference type="SAM" id="SignalP"/>
    </source>
</evidence>
<feature type="signal peptide" evidence="1">
    <location>
        <begin position="1"/>
        <end position="21"/>
    </location>
</feature>
<dbReference type="STRING" id="101091.A0A1C7NF41"/>
<reference evidence="2 3" key="1">
    <citation type="submission" date="2016-03" db="EMBL/GenBank/DDBJ databases">
        <title>Choanephora cucurbitarum.</title>
        <authorList>
            <person name="Min B."/>
            <person name="Park H."/>
            <person name="Park J.-H."/>
            <person name="Shin H.-D."/>
            <person name="Choi I.-G."/>
        </authorList>
    </citation>
    <scope>NUCLEOTIDE SEQUENCE [LARGE SCALE GENOMIC DNA]</scope>
    <source>
        <strain evidence="2 3">KUS-F28377</strain>
    </source>
</reference>
<dbReference type="AlphaFoldDB" id="A0A1C7NF41"/>
<dbReference type="OrthoDB" id="3044029at2759"/>
<proteinExistence type="predicted"/>
<dbReference type="InParanoid" id="A0A1C7NF41"/>
<name>A0A1C7NF41_9FUNG</name>